<name>A0A7X6HDG8_9MICC</name>
<reference evidence="1 2" key="1">
    <citation type="submission" date="2020-04" db="EMBL/GenBank/DDBJ databases">
        <title>Arthrobacter sp. nov.</title>
        <authorList>
            <person name="Liu S."/>
        </authorList>
    </citation>
    <scope>NUCLEOTIDE SEQUENCE [LARGE SCALE GENOMIC DNA]</scope>
    <source>
        <strain evidence="1 2">E918</strain>
    </source>
</reference>
<evidence type="ECO:0008006" key="3">
    <source>
        <dbReference type="Google" id="ProtNLM"/>
    </source>
</evidence>
<accession>A0A7X6HDG8</accession>
<dbReference type="AlphaFoldDB" id="A0A7X6HDG8"/>
<organism evidence="1 2">
    <name type="scientific">Arthrobacter mobilis</name>
    <dbReference type="NCBI Taxonomy" id="2724944"/>
    <lineage>
        <taxon>Bacteria</taxon>
        <taxon>Bacillati</taxon>
        <taxon>Actinomycetota</taxon>
        <taxon>Actinomycetes</taxon>
        <taxon>Micrococcales</taxon>
        <taxon>Micrococcaceae</taxon>
        <taxon>Arthrobacter</taxon>
    </lineage>
</organism>
<gene>
    <name evidence="1" type="ORF">HGG74_03530</name>
</gene>
<protein>
    <recommendedName>
        <fullName evidence="3">Replication region DNA-binding N-term</fullName>
    </recommendedName>
</protein>
<dbReference type="RefSeq" id="WP_168484958.1">
    <property type="nucleotide sequence ID" value="NZ_JAAZSQ010000002.1"/>
</dbReference>
<keyword evidence="2" id="KW-1185">Reference proteome</keyword>
<evidence type="ECO:0000313" key="1">
    <source>
        <dbReference type="EMBL" id="NKX53627.1"/>
    </source>
</evidence>
<proteinExistence type="predicted"/>
<dbReference type="Proteomes" id="UP000544090">
    <property type="component" value="Unassembled WGS sequence"/>
</dbReference>
<sequence>MNTHRELAAALRDALNAEAQLPVPLQALIAGSVMCARGGAPSRLGMAKVGRYSYGSSQNHYADLLDAIVGRLPAVVAGMAAGGIDPATAARLGEEVRRRDETIAALRRELKALAERSEHVRRYALALHERVRTLEEQAAGEAGAGEVAGRTADGGC</sequence>
<dbReference type="EMBL" id="JAAZSQ010000002">
    <property type="protein sequence ID" value="NKX53627.1"/>
    <property type="molecule type" value="Genomic_DNA"/>
</dbReference>
<comment type="caution">
    <text evidence="1">The sequence shown here is derived from an EMBL/GenBank/DDBJ whole genome shotgun (WGS) entry which is preliminary data.</text>
</comment>
<evidence type="ECO:0000313" key="2">
    <source>
        <dbReference type="Proteomes" id="UP000544090"/>
    </source>
</evidence>